<sequence>MCISSSQMEREDCRELHGKKIIRRWEKESRQSQFHRNDLREESALGTINCPKNYNFHCKRRSCQRSTASHARLSTEYVYN</sequence>
<name>A0ABR2EN30_9ROSI</name>
<dbReference type="EMBL" id="JBBPBM010000011">
    <property type="protein sequence ID" value="KAK8563410.1"/>
    <property type="molecule type" value="Genomic_DNA"/>
</dbReference>
<evidence type="ECO:0000313" key="2">
    <source>
        <dbReference type="Proteomes" id="UP001472677"/>
    </source>
</evidence>
<proteinExistence type="predicted"/>
<keyword evidence="2" id="KW-1185">Reference proteome</keyword>
<reference evidence="1 2" key="1">
    <citation type="journal article" date="2024" name="G3 (Bethesda)">
        <title>Genome assembly of Hibiscus sabdariffa L. provides insights into metabolisms of medicinal natural products.</title>
        <authorList>
            <person name="Kim T."/>
        </authorList>
    </citation>
    <scope>NUCLEOTIDE SEQUENCE [LARGE SCALE GENOMIC DNA]</scope>
    <source>
        <strain evidence="1">TK-2024</strain>
        <tissue evidence="1">Old leaves</tissue>
    </source>
</reference>
<protein>
    <submittedName>
        <fullName evidence="1">Uncharacterized protein</fullName>
    </submittedName>
</protein>
<dbReference type="Proteomes" id="UP001472677">
    <property type="component" value="Unassembled WGS sequence"/>
</dbReference>
<organism evidence="1 2">
    <name type="scientific">Hibiscus sabdariffa</name>
    <name type="common">roselle</name>
    <dbReference type="NCBI Taxonomy" id="183260"/>
    <lineage>
        <taxon>Eukaryota</taxon>
        <taxon>Viridiplantae</taxon>
        <taxon>Streptophyta</taxon>
        <taxon>Embryophyta</taxon>
        <taxon>Tracheophyta</taxon>
        <taxon>Spermatophyta</taxon>
        <taxon>Magnoliopsida</taxon>
        <taxon>eudicotyledons</taxon>
        <taxon>Gunneridae</taxon>
        <taxon>Pentapetalae</taxon>
        <taxon>rosids</taxon>
        <taxon>malvids</taxon>
        <taxon>Malvales</taxon>
        <taxon>Malvaceae</taxon>
        <taxon>Malvoideae</taxon>
        <taxon>Hibiscus</taxon>
    </lineage>
</organism>
<accession>A0ABR2EN30</accession>
<comment type="caution">
    <text evidence="1">The sequence shown here is derived from an EMBL/GenBank/DDBJ whole genome shotgun (WGS) entry which is preliminary data.</text>
</comment>
<evidence type="ECO:0000313" key="1">
    <source>
        <dbReference type="EMBL" id="KAK8563410.1"/>
    </source>
</evidence>
<gene>
    <name evidence="1" type="ORF">V6N12_035558</name>
</gene>